<gene>
    <name evidence="1" type="ORF">Cgig2_006910</name>
</gene>
<evidence type="ECO:0008006" key="3">
    <source>
        <dbReference type="Google" id="ProtNLM"/>
    </source>
</evidence>
<dbReference type="PANTHER" id="PTHR47074">
    <property type="entry name" value="BNAC02G40300D PROTEIN"/>
    <property type="match status" value="1"/>
</dbReference>
<dbReference type="InterPro" id="IPR052929">
    <property type="entry name" value="RNase_H-like_EbsB-rel"/>
</dbReference>
<sequence length="481" mass="54536">MKSQSVLQAFCDTLDECGLVRVPLVEQERMGESVEERLDRFCANLDWSMLFPSTEVRHLDEKYQIISPSRRCYMPFVWSNRVVGGITSSKTCGKLRTDDGKWWNVPGIEKWVVEAGRFVWLSLKLALCLCHAKTFGDIKTKIHQLSARLEGVRDMTERNNILSEIGNLRCKEEVFWAQRAKADFLKYGDANTRWFYARANTRMSTNAICQIEREDESVATEEGEVQQVIVDYVANLCATSRPLHPKAIVASLGARVTDDMNNALCAPYSHVVAWPSSFQPVLLGNSTETDLLFFKSHYVHHGPPIDSFDTIQLIAEAFPSVLECMWQAKEVLDGDELGEFVAVLWECWNSRDQFLFGNRHPDLTHAGERTRAFVRGYREVRLGLAVMREEVAGGGWRPPEFGVLKLNVDASDLGEGRYGWGFMLRYHMGDIVLVGCAQGKSFVQAELEEARACLFAMHQARIHGHDRFNSSLLPMLKGEVI</sequence>
<dbReference type="AlphaFoldDB" id="A0A9Q1K3R9"/>
<comment type="caution">
    <text evidence="1">The sequence shown here is derived from an EMBL/GenBank/DDBJ whole genome shotgun (WGS) entry which is preliminary data.</text>
</comment>
<evidence type="ECO:0000313" key="1">
    <source>
        <dbReference type="EMBL" id="KAJ8436223.1"/>
    </source>
</evidence>
<organism evidence="1 2">
    <name type="scientific">Carnegiea gigantea</name>
    <dbReference type="NCBI Taxonomy" id="171969"/>
    <lineage>
        <taxon>Eukaryota</taxon>
        <taxon>Viridiplantae</taxon>
        <taxon>Streptophyta</taxon>
        <taxon>Embryophyta</taxon>
        <taxon>Tracheophyta</taxon>
        <taxon>Spermatophyta</taxon>
        <taxon>Magnoliopsida</taxon>
        <taxon>eudicotyledons</taxon>
        <taxon>Gunneridae</taxon>
        <taxon>Pentapetalae</taxon>
        <taxon>Caryophyllales</taxon>
        <taxon>Cactineae</taxon>
        <taxon>Cactaceae</taxon>
        <taxon>Cactoideae</taxon>
        <taxon>Echinocereeae</taxon>
        <taxon>Carnegiea</taxon>
    </lineage>
</organism>
<dbReference type="EMBL" id="JAKOGI010000356">
    <property type="protein sequence ID" value="KAJ8436223.1"/>
    <property type="molecule type" value="Genomic_DNA"/>
</dbReference>
<reference evidence="1" key="1">
    <citation type="submission" date="2022-04" db="EMBL/GenBank/DDBJ databases">
        <title>Carnegiea gigantea Genome sequencing and assembly v2.</title>
        <authorList>
            <person name="Copetti D."/>
            <person name="Sanderson M.J."/>
            <person name="Burquez A."/>
            <person name="Wojciechowski M.F."/>
        </authorList>
    </citation>
    <scope>NUCLEOTIDE SEQUENCE</scope>
    <source>
        <strain evidence="1">SGP5-SGP5p</strain>
        <tissue evidence="1">Aerial part</tissue>
    </source>
</reference>
<proteinExistence type="predicted"/>
<dbReference type="OrthoDB" id="994311at2759"/>
<dbReference type="PANTHER" id="PTHR47074:SF11">
    <property type="entry name" value="REVERSE TRANSCRIPTASE-LIKE PROTEIN"/>
    <property type="match status" value="1"/>
</dbReference>
<protein>
    <recommendedName>
        <fullName evidence="3">RNase H type-1 domain-containing protein</fullName>
    </recommendedName>
</protein>
<dbReference type="Proteomes" id="UP001153076">
    <property type="component" value="Unassembled WGS sequence"/>
</dbReference>
<name>A0A9Q1K3R9_9CARY</name>
<keyword evidence="2" id="KW-1185">Reference proteome</keyword>
<evidence type="ECO:0000313" key="2">
    <source>
        <dbReference type="Proteomes" id="UP001153076"/>
    </source>
</evidence>
<accession>A0A9Q1K3R9</accession>